<organism evidence="1 2">
    <name type="scientific">Bifidobacterium pseudocatenulatum DSM 20438 = JCM 1200 = LMG 10505</name>
    <dbReference type="NCBI Taxonomy" id="547043"/>
    <lineage>
        <taxon>Bacteria</taxon>
        <taxon>Bacillati</taxon>
        <taxon>Actinomycetota</taxon>
        <taxon>Actinomycetes</taxon>
        <taxon>Bifidobacteriales</taxon>
        <taxon>Bifidobacteriaceae</taxon>
        <taxon>Bifidobacterium</taxon>
    </lineage>
</organism>
<sequence length="45" mass="4960">MQTIKRKSILRVADGYGFHPISKFGKRSIPELTGCAAGHVDACWL</sequence>
<accession>C0BTU9</accession>
<reference evidence="1 2" key="2">
    <citation type="submission" date="2009-02" db="EMBL/GenBank/DDBJ databases">
        <authorList>
            <person name="Fulton L."/>
            <person name="Clifton S."/>
            <person name="Fulton B."/>
            <person name="Xu J."/>
            <person name="Minx P."/>
            <person name="Pepin K.H."/>
            <person name="Johnson M."/>
            <person name="Bhonagiri V."/>
            <person name="Nash W.E."/>
            <person name="Mardis E.R."/>
            <person name="Wilson R.K."/>
        </authorList>
    </citation>
    <scope>NUCLEOTIDE SEQUENCE [LARGE SCALE GENOMIC DNA]</scope>
    <source>
        <strain evidence="1 2">DSM 20438</strain>
    </source>
</reference>
<evidence type="ECO:0000313" key="1">
    <source>
        <dbReference type="EMBL" id="EEG70801.1"/>
    </source>
</evidence>
<name>C0BTU9_BIFPS</name>
<evidence type="ECO:0000313" key="2">
    <source>
        <dbReference type="Proteomes" id="UP000003875"/>
    </source>
</evidence>
<reference evidence="1 2" key="1">
    <citation type="submission" date="2009-02" db="EMBL/GenBank/DDBJ databases">
        <title>Draft genome sequence of Bifidobacterium pseudocatenulatum (DSM 20438).</title>
        <authorList>
            <person name="Sudarsanam P."/>
            <person name="Ley R."/>
            <person name="Guruge J."/>
            <person name="Turnbaugh P.J."/>
            <person name="Mahowald M."/>
            <person name="Liep D."/>
            <person name="Gordon J."/>
        </authorList>
    </citation>
    <scope>NUCLEOTIDE SEQUENCE [LARGE SCALE GENOMIC DNA]</scope>
    <source>
        <strain evidence="1 2">DSM 20438</strain>
    </source>
</reference>
<dbReference type="Proteomes" id="UP000003875">
    <property type="component" value="Unassembled WGS sequence"/>
</dbReference>
<dbReference type="AlphaFoldDB" id="C0BTU9"/>
<dbReference type="KEGG" id="bpsc:BBPC_1050"/>
<gene>
    <name evidence="1" type="ORF">BIFPSEUDO_03831</name>
</gene>
<proteinExistence type="predicted"/>
<protein>
    <submittedName>
        <fullName evidence="1">Uncharacterized protein</fullName>
    </submittedName>
</protein>
<comment type="caution">
    <text evidence="1">The sequence shown here is derived from an EMBL/GenBank/DDBJ whole genome shotgun (WGS) entry which is preliminary data.</text>
</comment>
<dbReference type="EMBL" id="ABXX02000003">
    <property type="protein sequence ID" value="EEG70801.1"/>
    <property type="molecule type" value="Genomic_DNA"/>
</dbReference>